<feature type="transmembrane region" description="Helical" evidence="1">
    <location>
        <begin position="192"/>
        <end position="211"/>
    </location>
</feature>
<evidence type="ECO:0000313" key="2">
    <source>
        <dbReference type="EMBL" id="CAE0709185.1"/>
    </source>
</evidence>
<dbReference type="EMBL" id="HBIX01002531">
    <property type="protein sequence ID" value="CAE0709185.1"/>
    <property type="molecule type" value="Transcribed_RNA"/>
</dbReference>
<keyword evidence="1" id="KW-1133">Transmembrane helix</keyword>
<feature type="transmembrane region" description="Helical" evidence="1">
    <location>
        <begin position="274"/>
        <end position="294"/>
    </location>
</feature>
<dbReference type="AlphaFoldDB" id="A0A7S4AAN7"/>
<name>A0A7S4AAN7_9STRA</name>
<reference evidence="2" key="1">
    <citation type="submission" date="2021-01" db="EMBL/GenBank/DDBJ databases">
        <authorList>
            <person name="Corre E."/>
            <person name="Pelletier E."/>
            <person name="Niang G."/>
            <person name="Scheremetjew M."/>
            <person name="Finn R."/>
            <person name="Kale V."/>
            <person name="Holt S."/>
            <person name="Cochrane G."/>
            <person name="Meng A."/>
            <person name="Brown T."/>
            <person name="Cohen L."/>
        </authorList>
    </citation>
    <scope>NUCLEOTIDE SEQUENCE</scope>
    <source>
        <strain evidence="2">10249 10 AB</strain>
    </source>
</reference>
<evidence type="ECO:0000256" key="1">
    <source>
        <dbReference type="SAM" id="Phobius"/>
    </source>
</evidence>
<feature type="transmembrane region" description="Helical" evidence="1">
    <location>
        <begin position="126"/>
        <end position="147"/>
    </location>
</feature>
<gene>
    <name evidence="2" type="ORF">PAUS00366_LOCUS1905</name>
</gene>
<protein>
    <submittedName>
        <fullName evidence="2">Uncharacterized protein</fullName>
    </submittedName>
</protein>
<proteinExistence type="predicted"/>
<keyword evidence="1" id="KW-0472">Membrane</keyword>
<sequence>MGVSSTSSRATSTLAAAFVRASPCLQHNSEFLRDRAMFSPIVPITTMGNSCYNQLVGSRNFADRTIATAHRSAMTILDPATTTAAINFFHGNQLSAILVAGASLAGIFAMTEGVNDTSGMDKLQIFLLRLYHVASLLSFCFSLSSIVTSTTATTLLLLSEFSMVSKVDMKMGLDAYHFLRSNMNFEFLFTRWSFLVSVACLVVSTTIRMLLQFELFKPKRRLAGWSVVSTMAGVMTFLIGYANTTQHCWPSFWGLTREIFQIIWKRAYLNRQPMFLASLVSFAIGTVLTIKFLMPGAVEHDRVADHDRYT</sequence>
<accession>A0A7S4AAN7</accession>
<feature type="transmembrane region" description="Helical" evidence="1">
    <location>
        <begin position="94"/>
        <end position="114"/>
    </location>
</feature>
<keyword evidence="1" id="KW-0812">Transmembrane</keyword>
<organism evidence="2">
    <name type="scientific">Pseudo-nitzschia australis</name>
    <dbReference type="NCBI Taxonomy" id="44445"/>
    <lineage>
        <taxon>Eukaryota</taxon>
        <taxon>Sar</taxon>
        <taxon>Stramenopiles</taxon>
        <taxon>Ochrophyta</taxon>
        <taxon>Bacillariophyta</taxon>
        <taxon>Bacillariophyceae</taxon>
        <taxon>Bacillariophycidae</taxon>
        <taxon>Bacillariales</taxon>
        <taxon>Bacillariaceae</taxon>
        <taxon>Pseudo-nitzschia</taxon>
    </lineage>
</organism>
<feature type="transmembrane region" description="Helical" evidence="1">
    <location>
        <begin position="223"/>
        <end position="242"/>
    </location>
</feature>